<comment type="caution">
    <text evidence="1">The sequence shown here is derived from an EMBL/GenBank/DDBJ whole genome shotgun (WGS) entry which is preliminary data.</text>
</comment>
<reference evidence="1 2" key="1">
    <citation type="journal article" date="2020" name="Phytopathology">
        <title>Genome Sequence Resources of Colletotrichum truncatum, C. plurivorum, C. musicola, and C. sojae: Four Species Pathogenic to Soybean (Glycine max).</title>
        <authorList>
            <person name="Rogerio F."/>
            <person name="Boufleur T.R."/>
            <person name="Ciampi-Guillardi M."/>
            <person name="Sukno S.A."/>
            <person name="Thon M.R."/>
            <person name="Massola Junior N.S."/>
            <person name="Baroncelli R."/>
        </authorList>
    </citation>
    <scope>NUCLEOTIDE SEQUENCE [LARGE SCALE GENOMIC DNA]</scope>
    <source>
        <strain evidence="1 2">CMES1059</strain>
    </source>
</reference>
<dbReference type="Proteomes" id="UP000805649">
    <property type="component" value="Unassembled WGS sequence"/>
</dbReference>
<evidence type="ECO:0000313" key="1">
    <source>
        <dbReference type="EMBL" id="KAL0929785.1"/>
    </source>
</evidence>
<proteinExistence type="predicted"/>
<name>A0ACC3YD94_COLTU</name>
<evidence type="ECO:0000313" key="2">
    <source>
        <dbReference type="Proteomes" id="UP000805649"/>
    </source>
</evidence>
<dbReference type="EMBL" id="VUJX02000014">
    <property type="protein sequence ID" value="KAL0929785.1"/>
    <property type="molecule type" value="Genomic_DNA"/>
</dbReference>
<organism evidence="1 2">
    <name type="scientific">Colletotrichum truncatum</name>
    <name type="common">Anthracnose fungus</name>
    <name type="synonym">Colletotrichum capsici</name>
    <dbReference type="NCBI Taxonomy" id="5467"/>
    <lineage>
        <taxon>Eukaryota</taxon>
        <taxon>Fungi</taxon>
        <taxon>Dikarya</taxon>
        <taxon>Ascomycota</taxon>
        <taxon>Pezizomycotina</taxon>
        <taxon>Sordariomycetes</taxon>
        <taxon>Hypocreomycetidae</taxon>
        <taxon>Glomerellales</taxon>
        <taxon>Glomerellaceae</taxon>
        <taxon>Colletotrichum</taxon>
        <taxon>Colletotrichum truncatum species complex</taxon>
    </lineage>
</organism>
<gene>
    <name evidence="1" type="ORF">CTRU02_215215</name>
</gene>
<sequence length="30" mass="3150">MTLTPTMKLKSFCSACGTLPKTPQPGNPKA</sequence>
<accession>A0ACC3YD94</accession>
<protein>
    <submittedName>
        <fullName evidence="1">Uncharacterized protein</fullName>
    </submittedName>
</protein>
<keyword evidence="2" id="KW-1185">Reference proteome</keyword>